<feature type="non-terminal residue" evidence="2">
    <location>
        <position position="1"/>
    </location>
</feature>
<dbReference type="EMBL" id="BTRK01000004">
    <property type="protein sequence ID" value="GMR50392.1"/>
    <property type="molecule type" value="Genomic_DNA"/>
</dbReference>
<organism evidence="2 3">
    <name type="scientific">Pristionchus mayeri</name>
    <dbReference type="NCBI Taxonomy" id="1317129"/>
    <lineage>
        <taxon>Eukaryota</taxon>
        <taxon>Metazoa</taxon>
        <taxon>Ecdysozoa</taxon>
        <taxon>Nematoda</taxon>
        <taxon>Chromadorea</taxon>
        <taxon>Rhabditida</taxon>
        <taxon>Rhabditina</taxon>
        <taxon>Diplogasteromorpha</taxon>
        <taxon>Diplogasteroidea</taxon>
        <taxon>Neodiplogasteridae</taxon>
        <taxon>Pristionchus</taxon>
    </lineage>
</organism>
<gene>
    <name evidence="2" type="ORF">PMAYCL1PPCAC_20587</name>
</gene>
<protein>
    <submittedName>
        <fullName evidence="2">Uncharacterized protein</fullName>
    </submittedName>
</protein>
<dbReference type="AlphaFoldDB" id="A0AAN5CUP6"/>
<evidence type="ECO:0000313" key="3">
    <source>
        <dbReference type="Proteomes" id="UP001328107"/>
    </source>
</evidence>
<sequence length="63" mass="6792">GGTIEPPVEYLVTKYLLPSTTPSLFPREGSSHSTPTHSHLTPSTGPRYRTDALPVPTCTRSPT</sequence>
<reference evidence="3" key="1">
    <citation type="submission" date="2022-10" db="EMBL/GenBank/DDBJ databases">
        <title>Genome assembly of Pristionchus species.</title>
        <authorList>
            <person name="Yoshida K."/>
            <person name="Sommer R.J."/>
        </authorList>
    </citation>
    <scope>NUCLEOTIDE SEQUENCE [LARGE SCALE GENOMIC DNA]</scope>
    <source>
        <strain evidence="3">RS5460</strain>
    </source>
</reference>
<keyword evidence="3" id="KW-1185">Reference proteome</keyword>
<name>A0AAN5CUP6_9BILA</name>
<evidence type="ECO:0000313" key="2">
    <source>
        <dbReference type="EMBL" id="GMR50392.1"/>
    </source>
</evidence>
<proteinExistence type="predicted"/>
<feature type="region of interest" description="Disordered" evidence="1">
    <location>
        <begin position="20"/>
        <end position="63"/>
    </location>
</feature>
<accession>A0AAN5CUP6</accession>
<evidence type="ECO:0000256" key="1">
    <source>
        <dbReference type="SAM" id="MobiDB-lite"/>
    </source>
</evidence>
<feature type="non-terminal residue" evidence="2">
    <location>
        <position position="63"/>
    </location>
</feature>
<comment type="caution">
    <text evidence="2">The sequence shown here is derived from an EMBL/GenBank/DDBJ whole genome shotgun (WGS) entry which is preliminary data.</text>
</comment>
<dbReference type="Proteomes" id="UP001328107">
    <property type="component" value="Unassembled WGS sequence"/>
</dbReference>
<feature type="compositionally biased region" description="Low complexity" evidence="1">
    <location>
        <begin position="31"/>
        <end position="46"/>
    </location>
</feature>